<dbReference type="PANTHER" id="PTHR22911">
    <property type="entry name" value="ACYL-MALONYL CONDENSING ENZYME-RELATED"/>
    <property type="match status" value="1"/>
</dbReference>
<dbReference type="RefSeq" id="WP_185383378.1">
    <property type="nucleotide sequence ID" value="NZ_JAARRG010000001.1"/>
</dbReference>
<evidence type="ECO:0000256" key="2">
    <source>
        <dbReference type="ARBA" id="ARBA00007362"/>
    </source>
</evidence>
<protein>
    <submittedName>
        <fullName evidence="5">EamA family transporter</fullName>
    </submittedName>
</protein>
<feature type="transmembrane region" description="Helical" evidence="3">
    <location>
        <begin position="122"/>
        <end position="141"/>
    </location>
</feature>
<evidence type="ECO:0000313" key="5">
    <source>
        <dbReference type="EMBL" id="MBC1485443.1"/>
    </source>
</evidence>
<comment type="subcellular location">
    <subcellularLocation>
        <location evidence="1">Endomembrane system</location>
        <topology evidence="1">Multi-pass membrane protein</topology>
    </subcellularLocation>
</comment>
<evidence type="ECO:0000313" key="6">
    <source>
        <dbReference type="Proteomes" id="UP000523362"/>
    </source>
</evidence>
<feature type="transmembrane region" description="Helical" evidence="3">
    <location>
        <begin position="28"/>
        <end position="47"/>
    </location>
</feature>
<dbReference type="InterPro" id="IPR037185">
    <property type="entry name" value="EmrE-like"/>
</dbReference>
<dbReference type="EMBL" id="JAARRG010000001">
    <property type="protein sequence ID" value="MBC1485443.1"/>
    <property type="molecule type" value="Genomic_DNA"/>
</dbReference>
<accession>A0A7X0X142</accession>
<feature type="transmembrane region" description="Helical" evidence="3">
    <location>
        <begin position="285"/>
        <end position="304"/>
    </location>
</feature>
<keyword evidence="3" id="KW-0812">Transmembrane</keyword>
<feature type="transmembrane region" description="Helical" evidence="3">
    <location>
        <begin position="147"/>
        <end position="165"/>
    </location>
</feature>
<dbReference type="Gene3D" id="1.10.3730.20">
    <property type="match status" value="1"/>
</dbReference>
<evidence type="ECO:0000256" key="3">
    <source>
        <dbReference type="SAM" id="Phobius"/>
    </source>
</evidence>
<feature type="transmembrane region" description="Helical" evidence="3">
    <location>
        <begin position="68"/>
        <end position="90"/>
    </location>
</feature>
<dbReference type="SUPFAM" id="SSF103481">
    <property type="entry name" value="Multidrug resistance efflux transporter EmrE"/>
    <property type="match status" value="2"/>
</dbReference>
<proteinExistence type="inferred from homology"/>
<feature type="domain" description="EamA" evidence="4">
    <location>
        <begin position="147"/>
        <end position="302"/>
    </location>
</feature>
<gene>
    <name evidence="5" type="ORF">HB897_04250</name>
</gene>
<name>A0A7X0X142_LISSE</name>
<comment type="caution">
    <text evidence="5">The sequence shown here is derived from an EMBL/GenBank/DDBJ whole genome shotgun (WGS) entry which is preliminary data.</text>
</comment>
<dbReference type="GO" id="GO:0016020">
    <property type="term" value="C:membrane"/>
    <property type="evidence" value="ECO:0007669"/>
    <property type="project" value="InterPro"/>
</dbReference>
<feature type="transmembrane region" description="Helical" evidence="3">
    <location>
        <begin position="5"/>
        <end position="22"/>
    </location>
</feature>
<reference evidence="5 6" key="1">
    <citation type="submission" date="2020-03" db="EMBL/GenBank/DDBJ databases">
        <title>Soil Listeria distribution.</title>
        <authorList>
            <person name="Liao J."/>
            <person name="Wiedmann M."/>
        </authorList>
    </citation>
    <scope>NUCLEOTIDE SEQUENCE [LARGE SCALE GENOMIC DNA]</scope>
    <source>
        <strain evidence="5 6">FSL L7-1560</strain>
    </source>
</reference>
<evidence type="ECO:0000256" key="1">
    <source>
        <dbReference type="ARBA" id="ARBA00004127"/>
    </source>
</evidence>
<evidence type="ECO:0000259" key="4">
    <source>
        <dbReference type="Pfam" id="PF00892"/>
    </source>
</evidence>
<feature type="transmembrane region" description="Helical" evidence="3">
    <location>
        <begin position="221"/>
        <end position="245"/>
    </location>
</feature>
<feature type="transmembrane region" description="Helical" evidence="3">
    <location>
        <begin position="257"/>
        <end position="279"/>
    </location>
</feature>
<comment type="similarity">
    <text evidence="2">Belongs to the EamA transporter family.</text>
</comment>
<feature type="transmembrane region" description="Helical" evidence="3">
    <location>
        <begin position="177"/>
        <end position="201"/>
    </location>
</feature>
<dbReference type="Pfam" id="PF00892">
    <property type="entry name" value="EamA"/>
    <property type="match status" value="2"/>
</dbReference>
<dbReference type="Proteomes" id="UP000523362">
    <property type="component" value="Unassembled WGS sequence"/>
</dbReference>
<feature type="domain" description="EamA" evidence="4">
    <location>
        <begin position="3"/>
        <end position="138"/>
    </location>
</feature>
<dbReference type="AlphaFoldDB" id="A0A7X0X142"/>
<keyword evidence="3" id="KW-0472">Membrane</keyword>
<organism evidence="5 6">
    <name type="scientific">Listeria seeligeri</name>
    <dbReference type="NCBI Taxonomy" id="1640"/>
    <lineage>
        <taxon>Bacteria</taxon>
        <taxon>Bacillati</taxon>
        <taxon>Bacillota</taxon>
        <taxon>Bacilli</taxon>
        <taxon>Bacillales</taxon>
        <taxon>Listeriaceae</taxon>
        <taxon>Listeria</taxon>
    </lineage>
</organism>
<dbReference type="PANTHER" id="PTHR22911:SF79">
    <property type="entry name" value="MOBA-LIKE NTP TRANSFERASE DOMAIN-CONTAINING PROTEIN"/>
    <property type="match status" value="1"/>
</dbReference>
<dbReference type="InterPro" id="IPR000620">
    <property type="entry name" value="EamA_dom"/>
</dbReference>
<keyword evidence="3" id="KW-1133">Transmembrane helix</keyword>
<feature type="transmembrane region" description="Helical" evidence="3">
    <location>
        <begin position="96"/>
        <end position="115"/>
    </location>
</feature>
<sequence length="322" mass="34935">MKKGYLYIAVATVLFSTMEIGIKLTGGIFNPIQITFLRFALGGLCLLPLVIKKMQKTTQKLTAKDIRFFCLTGFFCVVISMILFQLAIGYTKASTVAIIFSCNPVFVITFAALFLKEKLAGLTIVSIIVSMLGIIVIINPLKLSDPLGILLAILAAITFAIYSVISRYGTKKYHYDGILITCFSFIFGSLELLVLICLTHLPLIATKFIAMDLPAFANVPIFSGITISALPILLYLGIGVTGIGFSSYFLAMDNVGVSLASLVFFIKPALAPILAWIILGESINLYTAIGIIIILIGSLLTFIASREIPKVTLLNEKAAKPR</sequence>